<evidence type="ECO:0000313" key="2">
    <source>
        <dbReference type="Proteomes" id="UP001556653"/>
    </source>
</evidence>
<sequence length="80" mass="9064">MGQGQALLDALGDWEGVEVIGVERRDGDPDEIHVSLKRREDAPLYCNCCGRACERVHEHVQRTVRDLPLFDAITYLEITI</sequence>
<evidence type="ECO:0000313" key="1">
    <source>
        <dbReference type="EMBL" id="MEX0387427.1"/>
    </source>
</evidence>
<protein>
    <submittedName>
        <fullName evidence="1">Transposase family protein</fullName>
    </submittedName>
</protein>
<gene>
    <name evidence="1" type="ORF">V6X64_10570</name>
</gene>
<reference evidence="1 2" key="1">
    <citation type="submission" date="2024-02" db="EMBL/GenBank/DDBJ databases">
        <title>New especies of Spiribacter isolated from saline water.</title>
        <authorList>
            <person name="Leon M.J."/>
            <person name="De La Haba R."/>
            <person name="Sanchez-Porro C."/>
            <person name="Ventosa A."/>
        </authorList>
    </citation>
    <scope>NUCLEOTIDE SEQUENCE [LARGE SCALE GENOMIC DNA]</scope>
    <source>
        <strain evidence="2">ag22IC4-227</strain>
    </source>
</reference>
<accession>A0ABV3SCF3</accession>
<keyword evidence="2" id="KW-1185">Reference proteome</keyword>
<dbReference type="Proteomes" id="UP001556653">
    <property type="component" value="Unassembled WGS sequence"/>
</dbReference>
<dbReference type="EMBL" id="JBAKFJ010000004">
    <property type="protein sequence ID" value="MEX0387427.1"/>
    <property type="molecule type" value="Genomic_DNA"/>
</dbReference>
<organism evidence="1 2">
    <name type="scientific">Spiribacter onubensis</name>
    <dbReference type="NCBI Taxonomy" id="3122420"/>
    <lineage>
        <taxon>Bacteria</taxon>
        <taxon>Pseudomonadati</taxon>
        <taxon>Pseudomonadota</taxon>
        <taxon>Gammaproteobacteria</taxon>
        <taxon>Chromatiales</taxon>
        <taxon>Ectothiorhodospiraceae</taxon>
        <taxon>Spiribacter</taxon>
    </lineage>
</organism>
<proteinExistence type="predicted"/>
<dbReference type="RefSeq" id="WP_367968125.1">
    <property type="nucleotide sequence ID" value="NZ_JBAKFJ010000004.1"/>
</dbReference>
<name>A0ABV3SCF3_9GAMM</name>
<comment type="caution">
    <text evidence="1">The sequence shown here is derived from an EMBL/GenBank/DDBJ whole genome shotgun (WGS) entry which is preliminary data.</text>
</comment>